<evidence type="ECO:0000313" key="6">
    <source>
        <dbReference type="Proteomes" id="UP000005666"/>
    </source>
</evidence>
<feature type="region of interest" description="Disordered" evidence="3">
    <location>
        <begin position="1"/>
        <end position="29"/>
    </location>
</feature>
<dbReference type="AlphaFoldDB" id="G8BXQ7"/>
<dbReference type="InterPro" id="IPR024337">
    <property type="entry name" value="tRNA_splic_suSen54"/>
</dbReference>
<dbReference type="RefSeq" id="XP_003687119.1">
    <property type="nucleotide sequence ID" value="XM_003687071.1"/>
</dbReference>
<protein>
    <recommendedName>
        <fullName evidence="4">tRNA-splicing endonuclease subunit Sen54 N-terminal domain-containing protein</fullName>
    </recommendedName>
</protein>
<dbReference type="Proteomes" id="UP000005666">
    <property type="component" value="Chromosome 9"/>
</dbReference>
<dbReference type="GO" id="GO:0000379">
    <property type="term" value="P:tRNA-type intron splice site recognition and cleavage"/>
    <property type="evidence" value="ECO:0007669"/>
    <property type="project" value="EnsemblFungi"/>
</dbReference>
<name>G8BXQ7_TETPH</name>
<dbReference type="OrthoDB" id="408683at2759"/>
<reference evidence="5 6" key="1">
    <citation type="journal article" date="2011" name="Proc. Natl. Acad. Sci. U.S.A.">
        <title>Evolutionary erosion of yeast sex chromosomes by mating-type switching accidents.</title>
        <authorList>
            <person name="Gordon J.L."/>
            <person name="Armisen D."/>
            <person name="Proux-Wera E."/>
            <person name="Oheigeartaigh S.S."/>
            <person name="Byrne K.P."/>
            <person name="Wolfe K.H."/>
        </authorList>
    </citation>
    <scope>NUCLEOTIDE SEQUENCE [LARGE SCALE GENOMIC DNA]</scope>
    <source>
        <strain evidence="6">ATCC 24235 / CBS 4417 / NBRC 1672 / NRRL Y-8282 / UCD 70-5</strain>
    </source>
</reference>
<dbReference type="InterPro" id="IPR024336">
    <property type="entry name" value="tRNA_splic_suSen54_N"/>
</dbReference>
<evidence type="ECO:0000256" key="3">
    <source>
        <dbReference type="SAM" id="MobiDB-lite"/>
    </source>
</evidence>
<dbReference type="Pfam" id="PF12928">
    <property type="entry name" value="tRNA_int_end_N2"/>
    <property type="match status" value="1"/>
</dbReference>
<evidence type="ECO:0000259" key="4">
    <source>
        <dbReference type="Pfam" id="PF12928"/>
    </source>
</evidence>
<comment type="similarity">
    <text evidence="1">Belongs to the SEN54 family.</text>
</comment>
<dbReference type="EMBL" id="HE612864">
    <property type="protein sequence ID" value="CCE64685.1"/>
    <property type="molecule type" value="Genomic_DNA"/>
</dbReference>
<dbReference type="PANTHER" id="PTHR21027:SF1">
    <property type="entry name" value="TRNA-SPLICING ENDONUCLEASE SUBUNIT SEN54"/>
    <property type="match status" value="1"/>
</dbReference>
<keyword evidence="2" id="KW-0819">tRNA processing</keyword>
<dbReference type="STRING" id="1071381.G8BXQ7"/>
<dbReference type="GeneID" id="11532839"/>
<dbReference type="eggNOG" id="KOG4772">
    <property type="taxonomic scope" value="Eukaryota"/>
</dbReference>
<dbReference type="HOGENOM" id="CLU_028449_0_1_1"/>
<feature type="domain" description="tRNA-splicing endonuclease subunit Sen54 N-terminal" evidence="4">
    <location>
        <begin position="79"/>
        <end position="147"/>
    </location>
</feature>
<evidence type="ECO:0000256" key="1">
    <source>
        <dbReference type="ARBA" id="ARBA00005736"/>
    </source>
</evidence>
<organism evidence="5 6">
    <name type="scientific">Tetrapisispora phaffii (strain ATCC 24235 / CBS 4417 / NBRC 1672 / NRRL Y-8282 / UCD 70-5)</name>
    <name type="common">Yeast</name>
    <name type="synonym">Fabospora phaffii</name>
    <dbReference type="NCBI Taxonomy" id="1071381"/>
    <lineage>
        <taxon>Eukaryota</taxon>
        <taxon>Fungi</taxon>
        <taxon>Dikarya</taxon>
        <taxon>Ascomycota</taxon>
        <taxon>Saccharomycotina</taxon>
        <taxon>Saccharomycetes</taxon>
        <taxon>Saccharomycetales</taxon>
        <taxon>Saccharomycetaceae</taxon>
        <taxon>Tetrapisispora</taxon>
    </lineage>
</organism>
<gene>
    <name evidence="5" type="primary">TPHA0I01810</name>
    <name evidence="5" type="ordered locus">TPHA_0I01810</name>
</gene>
<dbReference type="KEGG" id="tpf:TPHA_0I01810"/>
<keyword evidence="6" id="KW-1185">Reference proteome</keyword>
<evidence type="ECO:0000256" key="2">
    <source>
        <dbReference type="ARBA" id="ARBA00022694"/>
    </source>
</evidence>
<dbReference type="PANTHER" id="PTHR21027">
    <property type="entry name" value="TRNA-SPLICING ENDONUCLEASE SUBUNIT SEN54"/>
    <property type="match status" value="1"/>
</dbReference>
<sequence length="464" mass="54441">MEKRNGSPIKYTHNKLNKETDGATSELEEDEVIQDWSQLAKLSKKNSLKTLPKRGEKDYEPDGTIIQEGRLFQVRKAMFDTLYNSIRGSTIKNQSKAFLVPELHSAFILHAKGNFLQTVGKVDKQSRCWLNFLEFVYLAERGTITPFLCSEYHNSMTTEDDMDIVPLSIEDIYTFFESQVEINEFFVYGYLKRLGYIVNLKKMQVPDPTSFFPSTLNKWTGYFNVINLLSFTDRLFTDTSKMLRKMVFFSSYNFKIFKYLSNSMIYNGLQTLINCQNVPKNKSELYSQRIKYNRKPTLHNKQKISFDVWKPQSNYKKKSPGLPDYQIMVMNKNDPKQHFPSKKELDDLFDSLDYKFEFLNNSEDTNFWERNSYTCNIPREDYLLKSHYKAKQVNSSLNSVKQKKVKRPISSYNTNIQQILRLKHGYRNILIAVIDNGIISFIKIGEADFGKENIWYVPNSKLNK</sequence>
<dbReference type="OMA" id="FNVWKPQ"/>
<accession>G8BXQ7</accession>
<evidence type="ECO:0000313" key="5">
    <source>
        <dbReference type="EMBL" id="CCE64685.1"/>
    </source>
</evidence>
<dbReference type="GO" id="GO:0005741">
    <property type="term" value="C:mitochondrial outer membrane"/>
    <property type="evidence" value="ECO:0007669"/>
    <property type="project" value="EnsemblFungi"/>
</dbReference>
<dbReference type="GO" id="GO:0000214">
    <property type="term" value="C:tRNA-intron endonuclease complex"/>
    <property type="evidence" value="ECO:0007669"/>
    <property type="project" value="EnsemblFungi"/>
</dbReference>
<dbReference type="GO" id="GO:0000213">
    <property type="term" value="F:tRNA-intron lyase activity"/>
    <property type="evidence" value="ECO:0007669"/>
    <property type="project" value="EnsemblFungi"/>
</dbReference>
<proteinExistence type="inferred from homology"/>